<dbReference type="Proteomes" id="UP000255467">
    <property type="component" value="Unassembled WGS sequence"/>
</dbReference>
<dbReference type="STRING" id="1406858.GCA_000710895_05258"/>
<dbReference type="OrthoDB" id="5405911at2"/>
<dbReference type="EMBL" id="UGRY01000002">
    <property type="protein sequence ID" value="SUA78666.1"/>
    <property type="molecule type" value="Genomic_DNA"/>
</dbReference>
<evidence type="ECO:0000313" key="2">
    <source>
        <dbReference type="EMBL" id="SUA78666.1"/>
    </source>
</evidence>
<dbReference type="Pfam" id="PF14542">
    <property type="entry name" value="Acetyltransf_CG"/>
    <property type="match status" value="1"/>
</dbReference>
<reference evidence="2 3" key="1">
    <citation type="submission" date="2018-06" db="EMBL/GenBank/DDBJ databases">
        <authorList>
            <consortium name="Pathogen Informatics"/>
            <person name="Doyle S."/>
        </authorList>
    </citation>
    <scope>NUCLEOTIDE SEQUENCE [LARGE SCALE GENOMIC DNA]</scope>
    <source>
        <strain evidence="2 3">NCTC1934</strain>
    </source>
</reference>
<dbReference type="PANTHER" id="PTHR31435">
    <property type="entry name" value="PROTEIN NATD1"/>
    <property type="match status" value="1"/>
</dbReference>
<organism evidence="2 3">
    <name type="scientific">Nocardia otitidiscaviarum</name>
    <dbReference type="NCBI Taxonomy" id="1823"/>
    <lineage>
        <taxon>Bacteria</taxon>
        <taxon>Bacillati</taxon>
        <taxon>Actinomycetota</taxon>
        <taxon>Actinomycetes</taxon>
        <taxon>Mycobacteriales</taxon>
        <taxon>Nocardiaceae</taxon>
        <taxon>Nocardia</taxon>
    </lineage>
</organism>
<evidence type="ECO:0000259" key="1">
    <source>
        <dbReference type="PROSITE" id="PS51729"/>
    </source>
</evidence>
<dbReference type="PROSITE" id="PS51729">
    <property type="entry name" value="GNAT_YJDJ"/>
    <property type="match status" value="1"/>
</dbReference>
<sequence>MSDPTVIQRDDATPEQFDIEVDGERAGLAAYVDTGDQRIFYHTELDDRFSGRGLGSVLIHAALTETRKQGKRVVPVCPFVAHFVEKHHDFDDLLDPVTPEAKAAATAD</sequence>
<dbReference type="Gene3D" id="3.40.630.30">
    <property type="match status" value="1"/>
</dbReference>
<dbReference type="InterPro" id="IPR016181">
    <property type="entry name" value="Acyl_CoA_acyltransferase"/>
</dbReference>
<proteinExistence type="predicted"/>
<gene>
    <name evidence="2" type="ORF">NCTC1934_03435</name>
</gene>
<protein>
    <recommendedName>
        <fullName evidence="1">N-acetyltransferase domain-containing protein</fullName>
    </recommendedName>
</protein>
<dbReference type="InterPro" id="IPR045057">
    <property type="entry name" value="Gcn5-rel_NAT"/>
</dbReference>
<dbReference type="RefSeq" id="WP_039811302.1">
    <property type="nucleotide sequence ID" value="NZ_UGRY01000002.1"/>
</dbReference>
<name>A0A378YNB4_9NOCA</name>
<dbReference type="PANTHER" id="PTHR31435:SF10">
    <property type="entry name" value="BSR4717 PROTEIN"/>
    <property type="match status" value="1"/>
</dbReference>
<feature type="domain" description="N-acetyltransferase" evidence="1">
    <location>
        <begin position="9"/>
        <end position="95"/>
    </location>
</feature>
<dbReference type="InterPro" id="IPR031165">
    <property type="entry name" value="GNAT_YJDJ"/>
</dbReference>
<dbReference type="SUPFAM" id="SSF55729">
    <property type="entry name" value="Acyl-CoA N-acyltransferases (Nat)"/>
    <property type="match status" value="1"/>
</dbReference>
<keyword evidence="3" id="KW-1185">Reference proteome</keyword>
<dbReference type="CDD" id="cd04301">
    <property type="entry name" value="NAT_SF"/>
    <property type="match status" value="1"/>
</dbReference>
<accession>A0A378YNB4</accession>
<evidence type="ECO:0000313" key="3">
    <source>
        <dbReference type="Proteomes" id="UP000255467"/>
    </source>
</evidence>
<dbReference type="AlphaFoldDB" id="A0A378YNB4"/>